<name>A0A1G9YAM3_9FLAO</name>
<keyword evidence="4" id="KW-1185">Reference proteome</keyword>
<evidence type="ECO:0000259" key="1">
    <source>
        <dbReference type="Pfam" id="PF13204"/>
    </source>
</evidence>
<dbReference type="Gene3D" id="2.60.40.10">
    <property type="entry name" value="Immunoglobulins"/>
    <property type="match status" value="1"/>
</dbReference>
<organism evidence="3 4">
    <name type="scientific">Kriegella aquimaris</name>
    <dbReference type="NCBI Taxonomy" id="192904"/>
    <lineage>
        <taxon>Bacteria</taxon>
        <taxon>Pseudomonadati</taxon>
        <taxon>Bacteroidota</taxon>
        <taxon>Flavobacteriia</taxon>
        <taxon>Flavobacteriales</taxon>
        <taxon>Flavobacteriaceae</taxon>
        <taxon>Kriegella</taxon>
    </lineage>
</organism>
<dbReference type="AlphaFoldDB" id="A0A1G9YAM3"/>
<gene>
    <name evidence="3" type="ORF">SAMN04488514_12135</name>
</gene>
<dbReference type="InterPro" id="IPR032260">
    <property type="entry name" value="DUF5060"/>
</dbReference>
<dbReference type="InterPro" id="IPR025277">
    <property type="entry name" value="Apiosidase-like_cat_dom"/>
</dbReference>
<dbReference type="Pfam" id="PF16586">
    <property type="entry name" value="DUF5060"/>
    <property type="match status" value="1"/>
</dbReference>
<dbReference type="Proteomes" id="UP000199440">
    <property type="component" value="Unassembled WGS sequence"/>
</dbReference>
<dbReference type="STRING" id="192904.SAMN04488514_12135"/>
<sequence length="546" mass="62232">MNTNKKLFTFLMLPLILFSQKEIKKVAQWTTHEINLTATDKYENPYADVDVWAVYTNQNGDSLKRPAFWSGENNWKLRFSPPDANISWSWKTFSSNRNDTGLNGKKGTFESIPYKGNNRLIKNGLLKMSAGHRNVVHQSGRSFLIVGDTPWALPFRATKEQAEAYAKDRHEKGFNTALLMTLQPDINAKGPNVRNVEQGFNRAFKDLSDGHINEVNPEYFDYLDKIVAILIDHEIVPVYQPVFHGFGWKGLQVLGSKIEPQEYVRYTKYLLARYGSNPAFWLIAADHDGNDPGVKESGIMLQDWDCYQQPTGLHYNPCDDFVAEWATNDPSKHCMHHNKTYQKEQWLDFQWAQTGHGGDHQYHKVERMYDNLPTKAVANGESTYEGMNNGENGLGWWQGEEAWMQLMHGGTMGVVYGAAALWQWKISANEEGWGEWADQPLSWREAMRLEGSKYVGLVGKILGEIDITDIEKRWDLANGEPLLAKEGSLYLSFLPNGGAITIENLPKNLNYRWINPKTGETKLSGIGREKTFKAPDENAWVLLISE</sequence>
<evidence type="ECO:0000259" key="2">
    <source>
        <dbReference type="Pfam" id="PF16586"/>
    </source>
</evidence>
<dbReference type="InterPro" id="IPR013783">
    <property type="entry name" value="Ig-like_fold"/>
</dbReference>
<dbReference type="PANTHER" id="PTHR37836">
    <property type="entry name" value="LMO1036 PROTEIN"/>
    <property type="match status" value="1"/>
</dbReference>
<accession>A0A1G9YAM3</accession>
<evidence type="ECO:0008006" key="5">
    <source>
        <dbReference type="Google" id="ProtNLM"/>
    </source>
</evidence>
<dbReference type="Gene3D" id="3.20.20.80">
    <property type="entry name" value="Glycosidases"/>
    <property type="match status" value="1"/>
</dbReference>
<feature type="domain" description="DUF5060" evidence="2">
    <location>
        <begin position="25"/>
        <end position="94"/>
    </location>
</feature>
<dbReference type="PANTHER" id="PTHR37836:SF3">
    <property type="entry name" value="ENDOGLUCANASE"/>
    <property type="match status" value="1"/>
</dbReference>
<evidence type="ECO:0000313" key="4">
    <source>
        <dbReference type="Proteomes" id="UP000199440"/>
    </source>
</evidence>
<proteinExistence type="predicted"/>
<dbReference type="RefSeq" id="WP_089895576.1">
    <property type="nucleotide sequence ID" value="NZ_FNGV01000021.1"/>
</dbReference>
<protein>
    <recommendedName>
        <fullName evidence="5">Collagen-binding domain of a collagenase</fullName>
    </recommendedName>
</protein>
<evidence type="ECO:0000313" key="3">
    <source>
        <dbReference type="EMBL" id="SDN05565.1"/>
    </source>
</evidence>
<dbReference type="EMBL" id="FNGV01000021">
    <property type="protein sequence ID" value="SDN05565.1"/>
    <property type="molecule type" value="Genomic_DNA"/>
</dbReference>
<feature type="domain" description="Apiosidase-like catalytic" evidence="1">
    <location>
        <begin position="130"/>
        <end position="467"/>
    </location>
</feature>
<reference evidence="3 4" key="1">
    <citation type="submission" date="2016-10" db="EMBL/GenBank/DDBJ databases">
        <authorList>
            <person name="de Groot N.N."/>
        </authorList>
    </citation>
    <scope>NUCLEOTIDE SEQUENCE [LARGE SCALE GENOMIC DNA]</scope>
    <source>
        <strain evidence="3 4">DSM 19886</strain>
    </source>
</reference>
<dbReference type="Pfam" id="PF13204">
    <property type="entry name" value="Apiosidase"/>
    <property type="match status" value="1"/>
</dbReference>
<dbReference type="OrthoDB" id="59486at2"/>